<evidence type="ECO:0000313" key="3">
    <source>
        <dbReference type="Proteomes" id="UP001292094"/>
    </source>
</evidence>
<comment type="caution">
    <text evidence="2">The sequence shown here is derived from an EMBL/GenBank/DDBJ whole genome shotgun (WGS) entry which is preliminary data.</text>
</comment>
<dbReference type="EMBL" id="JAWZYT010000953">
    <property type="protein sequence ID" value="KAK4317085.1"/>
    <property type="molecule type" value="Genomic_DNA"/>
</dbReference>
<name>A0AAE1PYH4_9EUCA</name>
<dbReference type="AlphaFoldDB" id="A0AAE1PYH4"/>
<reference evidence="2" key="1">
    <citation type="submission" date="2023-11" db="EMBL/GenBank/DDBJ databases">
        <title>Genome assemblies of two species of porcelain crab, Petrolisthes cinctipes and Petrolisthes manimaculis (Anomura: Porcellanidae).</title>
        <authorList>
            <person name="Angst P."/>
        </authorList>
    </citation>
    <scope>NUCLEOTIDE SEQUENCE</scope>
    <source>
        <strain evidence="2">PB745_02</strain>
        <tissue evidence="2">Gill</tissue>
    </source>
</reference>
<accession>A0AAE1PYH4</accession>
<evidence type="ECO:0000313" key="2">
    <source>
        <dbReference type="EMBL" id="KAK4317085.1"/>
    </source>
</evidence>
<sequence>MTGRFGKHTEKAESQTHEKADRQNKLDTRQDWQADIPCSQMPDASEILYTGRPTTAAETLYYLAKPTTMAVLSDAAGRKDKDYATSAVAAPH</sequence>
<protein>
    <submittedName>
        <fullName evidence="2">Uncharacterized protein</fullName>
    </submittedName>
</protein>
<feature type="region of interest" description="Disordered" evidence="1">
    <location>
        <begin position="1"/>
        <end position="38"/>
    </location>
</feature>
<keyword evidence="3" id="KW-1185">Reference proteome</keyword>
<evidence type="ECO:0000256" key="1">
    <source>
        <dbReference type="SAM" id="MobiDB-lite"/>
    </source>
</evidence>
<feature type="compositionally biased region" description="Basic and acidic residues" evidence="1">
    <location>
        <begin position="7"/>
        <end position="32"/>
    </location>
</feature>
<organism evidence="2 3">
    <name type="scientific">Petrolisthes manimaculis</name>
    <dbReference type="NCBI Taxonomy" id="1843537"/>
    <lineage>
        <taxon>Eukaryota</taxon>
        <taxon>Metazoa</taxon>
        <taxon>Ecdysozoa</taxon>
        <taxon>Arthropoda</taxon>
        <taxon>Crustacea</taxon>
        <taxon>Multicrustacea</taxon>
        <taxon>Malacostraca</taxon>
        <taxon>Eumalacostraca</taxon>
        <taxon>Eucarida</taxon>
        <taxon>Decapoda</taxon>
        <taxon>Pleocyemata</taxon>
        <taxon>Anomura</taxon>
        <taxon>Galatheoidea</taxon>
        <taxon>Porcellanidae</taxon>
        <taxon>Petrolisthes</taxon>
    </lineage>
</organism>
<dbReference type="Proteomes" id="UP001292094">
    <property type="component" value="Unassembled WGS sequence"/>
</dbReference>
<gene>
    <name evidence="2" type="ORF">Pmani_011793</name>
</gene>
<proteinExistence type="predicted"/>